<name>A0ACC2NXN0_9HYME</name>
<accession>A0ACC2NXN0</accession>
<reference evidence="1" key="1">
    <citation type="submission" date="2023-04" db="EMBL/GenBank/DDBJ databases">
        <title>A chromosome-level genome assembly of the parasitoid wasp Eretmocerus hayati.</title>
        <authorList>
            <person name="Zhong Y."/>
            <person name="Liu S."/>
            <person name="Liu Y."/>
        </authorList>
    </citation>
    <scope>NUCLEOTIDE SEQUENCE</scope>
    <source>
        <strain evidence="1">ZJU_SS_LIU_2023</strain>
    </source>
</reference>
<dbReference type="Proteomes" id="UP001239111">
    <property type="component" value="Chromosome 2"/>
</dbReference>
<comment type="caution">
    <text evidence="1">The sequence shown here is derived from an EMBL/GenBank/DDBJ whole genome shotgun (WGS) entry which is preliminary data.</text>
</comment>
<protein>
    <submittedName>
        <fullName evidence="1">Uncharacterized protein</fullName>
    </submittedName>
</protein>
<proteinExistence type="predicted"/>
<keyword evidence="2" id="KW-1185">Reference proteome</keyword>
<organism evidence="1 2">
    <name type="scientific">Eretmocerus hayati</name>
    <dbReference type="NCBI Taxonomy" id="131215"/>
    <lineage>
        <taxon>Eukaryota</taxon>
        <taxon>Metazoa</taxon>
        <taxon>Ecdysozoa</taxon>
        <taxon>Arthropoda</taxon>
        <taxon>Hexapoda</taxon>
        <taxon>Insecta</taxon>
        <taxon>Pterygota</taxon>
        <taxon>Neoptera</taxon>
        <taxon>Endopterygota</taxon>
        <taxon>Hymenoptera</taxon>
        <taxon>Apocrita</taxon>
        <taxon>Proctotrupomorpha</taxon>
        <taxon>Chalcidoidea</taxon>
        <taxon>Aphelinidae</taxon>
        <taxon>Aphelininae</taxon>
        <taxon>Eretmocerus</taxon>
    </lineage>
</organism>
<evidence type="ECO:0000313" key="1">
    <source>
        <dbReference type="EMBL" id="KAJ8675824.1"/>
    </source>
</evidence>
<dbReference type="EMBL" id="CM056742">
    <property type="protein sequence ID" value="KAJ8675824.1"/>
    <property type="molecule type" value="Genomic_DNA"/>
</dbReference>
<sequence>MKRKAEQTERMQEAGEAQSLVPEQCNIKGDEGNIAILLFLYLLQGIPLGLCSSIPMLLQNHGVSYKQQAEFSFVTWPFSLKLFWAPIVDSVYVASFGRRKTWLLPVQYLMGFFMLFMSSYIDRWLGNVEESELNIGALTTLFFILNMLAATQDIVVDGWALTMLKRCNVAHASTCNTVGQTAGFFLGYVLFMAFESPDFCNSYLRSEPSDQGMVTLPGFLYFWGWTFVIVTTLVGVLKHENPENHPKGEDMSIRNAYHILWRTIKLPNMKTMIVILLTAKIGFSASDAVTGLKMVEAGIPKEKIALMAVPLIPLQIILPIFVSKYTAGSKPMDVYTKAYPFRLGFGLLAAFLVWITPNFISHGEVPAYFFMLIVVLYLFHQLFSTCMFVAFMSFFAKVSDPAVGGTYMTFLNTLCNLGGNWPSTAALYFVDTLTFRQCSNDVSNDCSTADEKETCTTSGGVCNMQLDGYYIESLLCVVIGCLWLRWGRRKLGYLQNRPLSTWRVVREKH</sequence>
<evidence type="ECO:0000313" key="2">
    <source>
        <dbReference type="Proteomes" id="UP001239111"/>
    </source>
</evidence>
<gene>
    <name evidence="1" type="ORF">QAD02_011610</name>
</gene>